<accession>T0Y8B0</accession>
<feature type="transmembrane region" description="Helical" evidence="1">
    <location>
        <begin position="155"/>
        <end position="177"/>
    </location>
</feature>
<evidence type="ECO:0000256" key="1">
    <source>
        <dbReference type="SAM" id="Phobius"/>
    </source>
</evidence>
<sequence length="225" mass="24590">SAAQIRTVLNGVLGDCVLCTDAASAYRAYPTAQNIPLQALNARLGVKKRGIYHLGNVNSYHSRLKRWIRPFNGVSTKYLPNYLVWFQRIDSTNNIPRNVVASRLLDHSHAPMVFTTTKQLLSHNGVYWKAGGMMMQSTSDGGGIEPRRKGSGGMIFALGLALLLLHAIPAIDLLLVFRSFEPTVRTITGSAIVGYVAMAAMIYGLIEGLVKRTRPHAMTIALAVI</sequence>
<name>T0Y8B0_9ZZZZ</name>
<reference evidence="2" key="2">
    <citation type="journal article" date="2014" name="ISME J.">
        <title>Microbial stratification in low pH oxic and suboxic macroscopic growths along an acid mine drainage.</title>
        <authorList>
            <person name="Mendez-Garcia C."/>
            <person name="Mesa V."/>
            <person name="Sprenger R.R."/>
            <person name="Richter M."/>
            <person name="Diez M.S."/>
            <person name="Solano J."/>
            <person name="Bargiela R."/>
            <person name="Golyshina O.V."/>
            <person name="Manteca A."/>
            <person name="Ramos J.L."/>
            <person name="Gallego J.R."/>
            <person name="Llorente I."/>
            <person name="Martins Dos Santos V.A."/>
            <person name="Jensen O.N."/>
            <person name="Pelaez A.I."/>
            <person name="Sanchez J."/>
            <person name="Ferrer M."/>
        </authorList>
    </citation>
    <scope>NUCLEOTIDE SEQUENCE</scope>
</reference>
<feature type="transmembrane region" description="Helical" evidence="1">
    <location>
        <begin position="183"/>
        <end position="206"/>
    </location>
</feature>
<evidence type="ECO:0000313" key="2">
    <source>
        <dbReference type="EMBL" id="EQD29388.1"/>
    </source>
</evidence>
<dbReference type="AlphaFoldDB" id="T0Y8B0"/>
<feature type="non-terminal residue" evidence="2">
    <location>
        <position position="1"/>
    </location>
</feature>
<feature type="non-terminal residue" evidence="2">
    <location>
        <position position="225"/>
    </location>
</feature>
<proteinExistence type="predicted"/>
<keyword evidence="1" id="KW-1133">Transmembrane helix</keyword>
<dbReference type="EMBL" id="AUZX01015310">
    <property type="protein sequence ID" value="EQD29388.1"/>
    <property type="molecule type" value="Genomic_DNA"/>
</dbReference>
<comment type="caution">
    <text evidence="2">The sequence shown here is derived from an EMBL/GenBank/DDBJ whole genome shotgun (WGS) entry which is preliminary data.</text>
</comment>
<protein>
    <submittedName>
        <fullName evidence="2">Formate dehydrogenase family accessory protein FdhD</fullName>
    </submittedName>
</protein>
<keyword evidence="1" id="KW-0812">Transmembrane</keyword>
<keyword evidence="1" id="KW-0472">Membrane</keyword>
<organism evidence="2">
    <name type="scientific">mine drainage metagenome</name>
    <dbReference type="NCBI Taxonomy" id="410659"/>
    <lineage>
        <taxon>unclassified sequences</taxon>
        <taxon>metagenomes</taxon>
        <taxon>ecological metagenomes</taxon>
    </lineage>
</organism>
<reference evidence="2" key="1">
    <citation type="submission" date="2013-08" db="EMBL/GenBank/DDBJ databases">
        <authorList>
            <person name="Mendez C."/>
            <person name="Richter M."/>
            <person name="Ferrer M."/>
            <person name="Sanchez J."/>
        </authorList>
    </citation>
    <scope>NUCLEOTIDE SEQUENCE</scope>
</reference>
<gene>
    <name evidence="2" type="ORF">B1A_20738</name>
</gene>